<keyword evidence="4" id="KW-1185">Reference proteome</keyword>
<dbReference type="Gene3D" id="3.10.129.10">
    <property type="entry name" value="Hotdog Thioesterase"/>
    <property type="match status" value="1"/>
</dbReference>
<protein>
    <submittedName>
        <fullName evidence="3">Acyl-CoA thioester hydrolase</fullName>
    </submittedName>
</protein>
<gene>
    <name evidence="3" type="ORF">SAMN05444390_10131</name>
</gene>
<name>A0A1H5TDY0_9GAMM</name>
<proteinExistence type="inferred from homology"/>
<evidence type="ECO:0000313" key="3">
    <source>
        <dbReference type="EMBL" id="SEF60217.1"/>
    </source>
</evidence>
<evidence type="ECO:0000256" key="2">
    <source>
        <dbReference type="ARBA" id="ARBA00022801"/>
    </source>
</evidence>
<accession>A0A1H5TDY0</accession>
<dbReference type="PANTHER" id="PTHR31793:SF27">
    <property type="entry name" value="NOVEL THIOESTERASE SUPERFAMILY DOMAIN AND SAPOSIN A-TYPE DOMAIN CONTAINING PROTEIN (0610012H03RIK)"/>
    <property type="match status" value="1"/>
</dbReference>
<dbReference type="InterPro" id="IPR050563">
    <property type="entry name" value="4-hydroxybenzoyl-CoA_TE"/>
</dbReference>
<organism evidence="3 4">
    <name type="scientific">Marinobacterium lutimaris</name>
    <dbReference type="NCBI Taxonomy" id="568106"/>
    <lineage>
        <taxon>Bacteria</taxon>
        <taxon>Pseudomonadati</taxon>
        <taxon>Pseudomonadota</taxon>
        <taxon>Gammaproteobacteria</taxon>
        <taxon>Oceanospirillales</taxon>
        <taxon>Oceanospirillaceae</taxon>
        <taxon>Marinobacterium</taxon>
    </lineage>
</organism>
<reference evidence="3 4" key="1">
    <citation type="submission" date="2016-10" db="EMBL/GenBank/DDBJ databases">
        <authorList>
            <person name="de Groot N.N."/>
        </authorList>
    </citation>
    <scope>NUCLEOTIDE SEQUENCE [LARGE SCALE GENOMIC DNA]</scope>
    <source>
        <strain evidence="3 4">DSM 22012</strain>
    </source>
</reference>
<dbReference type="AlphaFoldDB" id="A0A1H5TDY0"/>
<comment type="similarity">
    <text evidence="1">Belongs to the 4-hydroxybenzoyl-CoA thioesterase family.</text>
</comment>
<dbReference type="Pfam" id="PF13279">
    <property type="entry name" value="4HBT_2"/>
    <property type="match status" value="1"/>
</dbReference>
<dbReference type="OrthoDB" id="9800856at2"/>
<dbReference type="RefSeq" id="WP_104001070.1">
    <property type="nucleotide sequence ID" value="NZ_FNVQ01000001.1"/>
</dbReference>
<dbReference type="InterPro" id="IPR029069">
    <property type="entry name" value="HotDog_dom_sf"/>
</dbReference>
<sequence>MISKTVEIEIPFHDVDMMEVAWHGHYVRYLEIARCALLDSIDYNYPQMKASGYAWPVIDLHIRYAKPLRFQQVIKVEAKLVEWENRLKVAYTLRDSATGERLTRGHTVQVAVELESGEMQYVSPPVLFERLGVTP</sequence>
<evidence type="ECO:0000256" key="1">
    <source>
        <dbReference type="ARBA" id="ARBA00005953"/>
    </source>
</evidence>
<dbReference type="Proteomes" id="UP000236745">
    <property type="component" value="Unassembled WGS sequence"/>
</dbReference>
<dbReference type="CDD" id="cd00586">
    <property type="entry name" value="4HBT"/>
    <property type="match status" value="1"/>
</dbReference>
<dbReference type="SUPFAM" id="SSF54637">
    <property type="entry name" value="Thioesterase/thiol ester dehydrase-isomerase"/>
    <property type="match status" value="1"/>
</dbReference>
<dbReference type="PANTHER" id="PTHR31793">
    <property type="entry name" value="4-HYDROXYBENZOYL-COA THIOESTERASE FAMILY MEMBER"/>
    <property type="match status" value="1"/>
</dbReference>
<evidence type="ECO:0000313" key="4">
    <source>
        <dbReference type="Proteomes" id="UP000236745"/>
    </source>
</evidence>
<keyword evidence="2 3" id="KW-0378">Hydrolase</keyword>
<dbReference type="EMBL" id="FNVQ01000001">
    <property type="protein sequence ID" value="SEF60217.1"/>
    <property type="molecule type" value="Genomic_DNA"/>
</dbReference>
<dbReference type="GO" id="GO:0047617">
    <property type="term" value="F:fatty acyl-CoA hydrolase activity"/>
    <property type="evidence" value="ECO:0007669"/>
    <property type="project" value="TreeGrafter"/>
</dbReference>